<evidence type="ECO:0000313" key="3">
    <source>
        <dbReference type="Proteomes" id="UP000217199"/>
    </source>
</evidence>
<gene>
    <name evidence="2" type="ORF">PNOK_0122600</name>
</gene>
<keyword evidence="3" id="KW-1185">Reference proteome</keyword>
<evidence type="ECO:0000256" key="1">
    <source>
        <dbReference type="SAM" id="Phobius"/>
    </source>
</evidence>
<dbReference type="Proteomes" id="UP000217199">
    <property type="component" value="Unassembled WGS sequence"/>
</dbReference>
<organism evidence="2 3">
    <name type="scientific">Pyrrhoderma noxium</name>
    <dbReference type="NCBI Taxonomy" id="2282107"/>
    <lineage>
        <taxon>Eukaryota</taxon>
        <taxon>Fungi</taxon>
        <taxon>Dikarya</taxon>
        <taxon>Basidiomycota</taxon>
        <taxon>Agaricomycotina</taxon>
        <taxon>Agaricomycetes</taxon>
        <taxon>Hymenochaetales</taxon>
        <taxon>Hymenochaetaceae</taxon>
        <taxon>Pyrrhoderma</taxon>
    </lineage>
</organism>
<dbReference type="AlphaFoldDB" id="A0A286UX72"/>
<keyword evidence="1" id="KW-1133">Transmembrane helix</keyword>
<proteinExistence type="predicted"/>
<name>A0A286UX72_9AGAM</name>
<feature type="transmembrane region" description="Helical" evidence="1">
    <location>
        <begin position="51"/>
        <end position="77"/>
    </location>
</feature>
<feature type="transmembrane region" description="Helical" evidence="1">
    <location>
        <begin position="12"/>
        <end position="39"/>
    </location>
</feature>
<feature type="transmembrane region" description="Helical" evidence="1">
    <location>
        <begin position="142"/>
        <end position="167"/>
    </location>
</feature>
<keyword evidence="1" id="KW-0472">Membrane</keyword>
<evidence type="ECO:0000313" key="2">
    <source>
        <dbReference type="EMBL" id="PAV24158.1"/>
    </source>
</evidence>
<dbReference type="STRING" id="2282107.A0A286UX72"/>
<accession>A0A286UX72</accession>
<keyword evidence="1" id="KW-0812">Transmembrane</keyword>
<protein>
    <recommendedName>
        <fullName evidence="4">Transmembrane protein</fullName>
    </recommendedName>
</protein>
<comment type="caution">
    <text evidence="2">The sequence shown here is derived from an EMBL/GenBank/DDBJ whole genome shotgun (WGS) entry which is preliminary data.</text>
</comment>
<dbReference type="OrthoDB" id="3239304at2759"/>
<evidence type="ECO:0008006" key="4">
    <source>
        <dbReference type="Google" id="ProtNLM"/>
    </source>
</evidence>
<sequence length="215" mass="24290">MVRSQKFFCCLPVRLGVFLLSFVECAWSGIIAALMYYILFSGRYSLPSNVHTAAIIIAVLSTLFSVISLLGFIGSLFRRKGLVKIFSTTLNWLFGITVIADIAGLVLLFITSKDKINSFCEDLANGNQDTLNNCEDLPSRRWYILGSVIINWIIQLYLCIIVAKYVVQLQEEKEEKWRLSSMKTYTQVAGRDSTDAFHPPTSYPYTEKAHSYGNV</sequence>
<dbReference type="EMBL" id="NBII01000001">
    <property type="protein sequence ID" value="PAV24158.1"/>
    <property type="molecule type" value="Genomic_DNA"/>
</dbReference>
<feature type="transmembrane region" description="Helical" evidence="1">
    <location>
        <begin position="89"/>
        <end position="110"/>
    </location>
</feature>
<reference evidence="2 3" key="1">
    <citation type="journal article" date="2017" name="Mol. Ecol.">
        <title>Comparative and population genomic landscape of Phellinus noxius: A hypervariable fungus causing root rot in trees.</title>
        <authorList>
            <person name="Chung C.L."/>
            <person name="Lee T.J."/>
            <person name="Akiba M."/>
            <person name="Lee H.H."/>
            <person name="Kuo T.H."/>
            <person name="Liu D."/>
            <person name="Ke H.M."/>
            <person name="Yokoi T."/>
            <person name="Roa M.B."/>
            <person name="Lu M.J."/>
            <person name="Chang Y.Y."/>
            <person name="Ann P.J."/>
            <person name="Tsai J.N."/>
            <person name="Chen C.Y."/>
            <person name="Tzean S.S."/>
            <person name="Ota Y."/>
            <person name="Hattori T."/>
            <person name="Sahashi N."/>
            <person name="Liou R.F."/>
            <person name="Kikuchi T."/>
            <person name="Tsai I.J."/>
        </authorList>
    </citation>
    <scope>NUCLEOTIDE SEQUENCE [LARGE SCALE GENOMIC DNA]</scope>
    <source>
        <strain evidence="2 3">FFPRI411160</strain>
    </source>
</reference>
<dbReference type="InParanoid" id="A0A286UX72"/>